<comment type="caution">
    <text evidence="2">The sequence shown here is derived from an EMBL/GenBank/DDBJ whole genome shotgun (WGS) entry which is preliminary data.</text>
</comment>
<feature type="compositionally biased region" description="Low complexity" evidence="1">
    <location>
        <begin position="161"/>
        <end position="176"/>
    </location>
</feature>
<feature type="region of interest" description="Disordered" evidence="1">
    <location>
        <begin position="125"/>
        <end position="179"/>
    </location>
</feature>
<evidence type="ECO:0000313" key="2">
    <source>
        <dbReference type="EMBL" id="KAJ7042735.1"/>
    </source>
</evidence>
<proteinExistence type="predicted"/>
<gene>
    <name evidence="2" type="ORF">C8F04DRAFT_1175851</name>
</gene>
<name>A0AAD6TCA9_9AGAR</name>
<evidence type="ECO:0000313" key="3">
    <source>
        <dbReference type="Proteomes" id="UP001218188"/>
    </source>
</evidence>
<reference evidence="2" key="1">
    <citation type="submission" date="2023-03" db="EMBL/GenBank/DDBJ databases">
        <title>Massive genome expansion in bonnet fungi (Mycena s.s.) driven by repeated elements and novel gene families across ecological guilds.</title>
        <authorList>
            <consortium name="Lawrence Berkeley National Laboratory"/>
            <person name="Harder C.B."/>
            <person name="Miyauchi S."/>
            <person name="Viragh M."/>
            <person name="Kuo A."/>
            <person name="Thoen E."/>
            <person name="Andreopoulos B."/>
            <person name="Lu D."/>
            <person name="Skrede I."/>
            <person name="Drula E."/>
            <person name="Henrissat B."/>
            <person name="Morin E."/>
            <person name="Kohler A."/>
            <person name="Barry K."/>
            <person name="LaButti K."/>
            <person name="Morin E."/>
            <person name="Salamov A."/>
            <person name="Lipzen A."/>
            <person name="Mereny Z."/>
            <person name="Hegedus B."/>
            <person name="Baldrian P."/>
            <person name="Stursova M."/>
            <person name="Weitz H."/>
            <person name="Taylor A."/>
            <person name="Grigoriev I.V."/>
            <person name="Nagy L.G."/>
            <person name="Martin F."/>
            <person name="Kauserud H."/>
        </authorList>
    </citation>
    <scope>NUCLEOTIDE SEQUENCE</scope>
    <source>
        <strain evidence="2">CBHHK200</strain>
    </source>
</reference>
<feature type="region of interest" description="Disordered" evidence="1">
    <location>
        <begin position="237"/>
        <end position="262"/>
    </location>
</feature>
<evidence type="ECO:0000256" key="1">
    <source>
        <dbReference type="SAM" id="MobiDB-lite"/>
    </source>
</evidence>
<dbReference type="Proteomes" id="UP001218188">
    <property type="component" value="Unassembled WGS sequence"/>
</dbReference>
<accession>A0AAD6TCA9</accession>
<dbReference type="AlphaFoldDB" id="A0AAD6TCA9"/>
<sequence length="607" mass="67193">MAPPGTNTNYLFARSSKITSTPAGKNSLALSECATTAPLFTCNTCTAGATGRVLASANGRRGLLNAKLAFLFLVTVSTLTSMTSRMPLPALDTTALTGSSRAKPWIFDERDQLVLSDTTNQTSKSVLKRESSLDTRTVVKRESSRDTTRNEQEPDIAHGSATATARTATADPTTSAVDPPANAHRHTLLGNHAIGGPTFVEWLPKIPRESTEGLTFIEQHAADLAWSSRRASVLRKARQHSDMMHPGVKPYQRERSPSTENDENVALRRNYQLRPRHRKKQLFWRAKPRRYSIEETEQQDMYSMVDDYGYGLGDTPAVVLFGRWWFAEAVERRMKRGEAEPLEVRVEDLVGKTVDRACLNGQAEFVAQNLEETRFQWVDDRPARAMGERTRQTTSEVATRHGKEIAIRHQSHQLQFFLTHRTASCSRSLGLWSLVAPFIVAPSSLVSSMSQSRKKAKAPAMVVGSTVFSVTSRSTNGRTIRTHTGTFGQDVGSSSGLGSDRFWEDDIATNIARAATTSFSYHLGDPALESQLDDPVDNGINVVLCSAPAQKKPARPLHQFYPLEDKFVAESLRREGRGSARVHTGGKDRGRWLSCALKAHPSHIHRR</sequence>
<organism evidence="2 3">
    <name type="scientific">Mycena alexandri</name>
    <dbReference type="NCBI Taxonomy" id="1745969"/>
    <lineage>
        <taxon>Eukaryota</taxon>
        <taxon>Fungi</taxon>
        <taxon>Dikarya</taxon>
        <taxon>Basidiomycota</taxon>
        <taxon>Agaricomycotina</taxon>
        <taxon>Agaricomycetes</taxon>
        <taxon>Agaricomycetidae</taxon>
        <taxon>Agaricales</taxon>
        <taxon>Marasmiineae</taxon>
        <taxon>Mycenaceae</taxon>
        <taxon>Mycena</taxon>
    </lineage>
</organism>
<dbReference type="EMBL" id="JARJCM010000011">
    <property type="protein sequence ID" value="KAJ7042735.1"/>
    <property type="molecule type" value="Genomic_DNA"/>
</dbReference>
<protein>
    <submittedName>
        <fullName evidence="2">Uncharacterized protein</fullName>
    </submittedName>
</protein>
<keyword evidence="3" id="KW-1185">Reference proteome</keyword>
<feature type="compositionally biased region" description="Basic and acidic residues" evidence="1">
    <location>
        <begin position="127"/>
        <end position="156"/>
    </location>
</feature>